<dbReference type="EMBL" id="MLJW01000685">
    <property type="protein sequence ID" value="OIQ83639.1"/>
    <property type="molecule type" value="Genomic_DNA"/>
</dbReference>
<name>A0A1J5QUT8_9ZZZZ</name>
<dbReference type="Pfam" id="PF01206">
    <property type="entry name" value="TusA"/>
    <property type="match status" value="1"/>
</dbReference>
<dbReference type="InterPro" id="IPR036868">
    <property type="entry name" value="TusA-like_sf"/>
</dbReference>
<proteinExistence type="predicted"/>
<dbReference type="GO" id="GO:0016740">
    <property type="term" value="F:transferase activity"/>
    <property type="evidence" value="ECO:0007669"/>
    <property type="project" value="UniProtKB-KW"/>
</dbReference>
<comment type="caution">
    <text evidence="2">The sequence shown here is derived from an EMBL/GenBank/DDBJ whole genome shotgun (WGS) entry which is preliminary data.</text>
</comment>
<accession>A0A1J5QUT8</accession>
<dbReference type="PANTHER" id="PTHR33279:SF2">
    <property type="entry name" value="SULFUR CARRIER PROTEIN TUSA"/>
    <property type="match status" value="1"/>
</dbReference>
<dbReference type="SUPFAM" id="SSF64307">
    <property type="entry name" value="SirA-like"/>
    <property type="match status" value="1"/>
</dbReference>
<reference evidence="2" key="1">
    <citation type="submission" date="2016-10" db="EMBL/GenBank/DDBJ databases">
        <title>Sequence of Gallionella enrichment culture.</title>
        <authorList>
            <person name="Poehlein A."/>
            <person name="Muehling M."/>
            <person name="Daniel R."/>
        </authorList>
    </citation>
    <scope>NUCLEOTIDE SEQUENCE</scope>
</reference>
<protein>
    <submittedName>
        <fullName evidence="2">Sulfurtransferase TusA</fullName>
    </submittedName>
</protein>
<feature type="domain" description="UPF0033" evidence="1">
    <location>
        <begin position="16"/>
        <end position="84"/>
    </location>
</feature>
<dbReference type="Gene3D" id="3.30.110.40">
    <property type="entry name" value="TusA-like domain"/>
    <property type="match status" value="1"/>
</dbReference>
<sequence>MTVAIEELKALTIAQVVDARGTSCPGPILAAKKAIGGVPVSGVMEVLATDSGTLKDLPAWSKKMGHEFLGSFDDAGYLHLYLRKMK</sequence>
<dbReference type="PANTHER" id="PTHR33279">
    <property type="entry name" value="SULFUR CARRIER PROTEIN YEDF-RELATED"/>
    <property type="match status" value="1"/>
</dbReference>
<evidence type="ECO:0000313" key="2">
    <source>
        <dbReference type="EMBL" id="OIQ83639.1"/>
    </source>
</evidence>
<keyword evidence="2" id="KW-0808">Transferase</keyword>
<dbReference type="AlphaFoldDB" id="A0A1J5QUT8"/>
<organism evidence="2">
    <name type="scientific">mine drainage metagenome</name>
    <dbReference type="NCBI Taxonomy" id="410659"/>
    <lineage>
        <taxon>unclassified sequences</taxon>
        <taxon>metagenomes</taxon>
        <taxon>ecological metagenomes</taxon>
    </lineage>
</organism>
<evidence type="ECO:0000259" key="1">
    <source>
        <dbReference type="Pfam" id="PF01206"/>
    </source>
</evidence>
<dbReference type="CDD" id="cd00291">
    <property type="entry name" value="SirA_YedF_YeeD"/>
    <property type="match status" value="1"/>
</dbReference>
<dbReference type="InterPro" id="IPR001455">
    <property type="entry name" value="TusA-like"/>
</dbReference>
<gene>
    <name evidence="2" type="primary">tusA_21</name>
    <name evidence="2" type="ORF">GALL_345620</name>
</gene>